<dbReference type="PANTHER" id="PTHR43558">
    <property type="entry name" value="REDUCTASE, PUTATIVE (AFU_ORTHOLOGUE AFUA_3G10540)-RELATED"/>
    <property type="match status" value="1"/>
</dbReference>
<dbReference type="AlphaFoldDB" id="A0A0D7ATS9"/>
<dbReference type="InterPro" id="IPR053354">
    <property type="entry name" value="MGDG_epimerase"/>
</dbReference>
<dbReference type="EMBL" id="KN880876">
    <property type="protein sequence ID" value="KIY61763.1"/>
    <property type="molecule type" value="Genomic_DNA"/>
</dbReference>
<accession>A0A0D7ATS9</accession>
<keyword evidence="2" id="KW-1185">Reference proteome</keyword>
<organism evidence="1 2">
    <name type="scientific">Cylindrobasidium torrendii FP15055 ss-10</name>
    <dbReference type="NCBI Taxonomy" id="1314674"/>
    <lineage>
        <taxon>Eukaryota</taxon>
        <taxon>Fungi</taxon>
        <taxon>Dikarya</taxon>
        <taxon>Basidiomycota</taxon>
        <taxon>Agaricomycotina</taxon>
        <taxon>Agaricomycetes</taxon>
        <taxon>Agaricomycetidae</taxon>
        <taxon>Agaricales</taxon>
        <taxon>Marasmiineae</taxon>
        <taxon>Physalacriaceae</taxon>
        <taxon>Cylindrobasidium</taxon>
    </lineage>
</organism>
<dbReference type="STRING" id="1314674.A0A0D7ATS9"/>
<sequence>MPLRAALRRPGGTPALVSDQPQFLRQWTAFTEHLFSEFTEDTWANVLAAGGSASPLETICVRSKNTISIHSEAPWRTVQIVLRLYSSPAEILVGFDIDSACFGYDGRRVWATPRALIASMRQSNTVDMGRRSPSYEFRLAKYADRGYEILLPSLQRPMVKPEIYRCSASDAQGLARLLVLESL</sequence>
<dbReference type="Proteomes" id="UP000054007">
    <property type="component" value="Unassembled WGS sequence"/>
</dbReference>
<evidence type="ECO:0000313" key="1">
    <source>
        <dbReference type="EMBL" id="KIY61763.1"/>
    </source>
</evidence>
<proteinExistence type="predicted"/>
<protein>
    <submittedName>
        <fullName evidence="1">Uncharacterized protein</fullName>
    </submittedName>
</protein>
<evidence type="ECO:0000313" key="2">
    <source>
        <dbReference type="Proteomes" id="UP000054007"/>
    </source>
</evidence>
<name>A0A0D7ATS9_9AGAR</name>
<feature type="non-terminal residue" evidence="1">
    <location>
        <position position="183"/>
    </location>
</feature>
<dbReference type="PANTHER" id="PTHR43558:SF6">
    <property type="entry name" value="REDUCTASE, PUTATIVE (AFU_ORTHOLOGUE AFUA_3G10540)-RELATED"/>
    <property type="match status" value="1"/>
</dbReference>
<dbReference type="OrthoDB" id="539213at2759"/>
<gene>
    <name evidence="1" type="ORF">CYLTODRAFT_336741</name>
</gene>
<reference evidence="1 2" key="1">
    <citation type="journal article" date="2015" name="Fungal Genet. Biol.">
        <title>Evolution of novel wood decay mechanisms in Agaricales revealed by the genome sequences of Fistulina hepatica and Cylindrobasidium torrendii.</title>
        <authorList>
            <person name="Floudas D."/>
            <person name="Held B.W."/>
            <person name="Riley R."/>
            <person name="Nagy L.G."/>
            <person name="Koehler G."/>
            <person name="Ransdell A.S."/>
            <person name="Younus H."/>
            <person name="Chow J."/>
            <person name="Chiniquy J."/>
            <person name="Lipzen A."/>
            <person name="Tritt A."/>
            <person name="Sun H."/>
            <person name="Haridas S."/>
            <person name="LaButti K."/>
            <person name="Ohm R.A."/>
            <person name="Kues U."/>
            <person name="Blanchette R.A."/>
            <person name="Grigoriev I.V."/>
            <person name="Minto R.E."/>
            <person name="Hibbett D.S."/>
        </authorList>
    </citation>
    <scope>NUCLEOTIDE SEQUENCE [LARGE SCALE GENOMIC DNA]</scope>
    <source>
        <strain evidence="1 2">FP15055 ss-10</strain>
    </source>
</reference>